<feature type="region of interest" description="Disordered" evidence="1">
    <location>
        <begin position="167"/>
        <end position="191"/>
    </location>
</feature>
<feature type="compositionally biased region" description="Low complexity" evidence="1">
    <location>
        <begin position="131"/>
        <end position="147"/>
    </location>
</feature>
<name>A0A1G4KD42_9SACH</name>
<feature type="compositionally biased region" description="Polar residues" evidence="1">
    <location>
        <begin position="167"/>
        <end position="189"/>
    </location>
</feature>
<organism evidence="2 3">
    <name type="scientific">Lachancea nothofagi CBS 11611</name>
    <dbReference type="NCBI Taxonomy" id="1266666"/>
    <lineage>
        <taxon>Eukaryota</taxon>
        <taxon>Fungi</taxon>
        <taxon>Dikarya</taxon>
        <taxon>Ascomycota</taxon>
        <taxon>Saccharomycotina</taxon>
        <taxon>Saccharomycetes</taxon>
        <taxon>Saccharomycetales</taxon>
        <taxon>Saccharomycetaceae</taxon>
        <taxon>Lachancea</taxon>
    </lineage>
</organism>
<gene>
    <name evidence="2" type="ORF">LANO_0F16908G</name>
</gene>
<protein>
    <submittedName>
        <fullName evidence="2">LANO_0F16908g1_1</fullName>
    </submittedName>
</protein>
<feature type="region of interest" description="Disordered" evidence="1">
    <location>
        <begin position="119"/>
        <end position="153"/>
    </location>
</feature>
<dbReference type="OrthoDB" id="4035829at2759"/>
<dbReference type="EMBL" id="LT598452">
    <property type="protein sequence ID" value="SCV02335.1"/>
    <property type="molecule type" value="Genomic_DNA"/>
</dbReference>
<accession>A0A1G4KD42</accession>
<feature type="compositionally biased region" description="Polar residues" evidence="1">
    <location>
        <begin position="244"/>
        <end position="266"/>
    </location>
</feature>
<keyword evidence="3" id="KW-1185">Reference proteome</keyword>
<reference evidence="3" key="1">
    <citation type="submission" date="2016-03" db="EMBL/GenBank/DDBJ databases">
        <authorList>
            <person name="Devillers Hugo."/>
        </authorList>
    </citation>
    <scope>NUCLEOTIDE SEQUENCE [LARGE SCALE GENOMIC DNA]</scope>
</reference>
<dbReference type="AlphaFoldDB" id="A0A1G4KD42"/>
<sequence>MATIGPSGTIPTRPGTVYLGKYSVSRETLDETQNSGQLVDFKEPPKSARSIRATIRRAWTKPLEEQKPATAITRHHKFRRWLNSPEKEFTCSWSEYDENLNGELHRLRDLGEWGDLEDGSYRSTNCETFEPSTNNESPYPSNPNNNSGDESGFEMFSKMFLDSNSGATLSENAPQFSQPPKSNQSTRSRSSYKKKFDILRKFRFRLHRSRMRNEFTLTDKYLGSDENIERCLQDMDMMPFDLTAPSTAGNESKSDKQQVSGALSDKSTMVEGAFSPGALHVTKLRKNGNSYDIEQEELGIEKYVL</sequence>
<evidence type="ECO:0000313" key="3">
    <source>
        <dbReference type="Proteomes" id="UP000189911"/>
    </source>
</evidence>
<evidence type="ECO:0000313" key="2">
    <source>
        <dbReference type="EMBL" id="SCV02335.1"/>
    </source>
</evidence>
<evidence type="ECO:0000256" key="1">
    <source>
        <dbReference type="SAM" id="MobiDB-lite"/>
    </source>
</evidence>
<dbReference type="Proteomes" id="UP000189911">
    <property type="component" value="Chromosome F"/>
</dbReference>
<proteinExistence type="predicted"/>
<feature type="region of interest" description="Disordered" evidence="1">
    <location>
        <begin position="243"/>
        <end position="266"/>
    </location>
</feature>